<keyword evidence="2" id="KW-1185">Reference proteome</keyword>
<evidence type="ECO:0008006" key="3">
    <source>
        <dbReference type="Google" id="ProtNLM"/>
    </source>
</evidence>
<dbReference type="InterPro" id="IPR014710">
    <property type="entry name" value="RmlC-like_jellyroll"/>
</dbReference>
<dbReference type="AlphaFoldDB" id="A0AB36R875"/>
<evidence type="ECO:0000313" key="2">
    <source>
        <dbReference type="Proteomes" id="UP000216215"/>
    </source>
</evidence>
<dbReference type="SUPFAM" id="SSF51182">
    <property type="entry name" value="RmlC-like cupins"/>
    <property type="match status" value="1"/>
</dbReference>
<accession>A0AB36R875</accession>
<comment type="caution">
    <text evidence="1">The sequence shown here is derived from an EMBL/GenBank/DDBJ whole genome shotgun (WGS) entry which is preliminary data.</text>
</comment>
<dbReference type="Pfam" id="PF06249">
    <property type="entry name" value="EutQ"/>
    <property type="match status" value="1"/>
</dbReference>
<proteinExistence type="predicted"/>
<sequence length="120" mass="13479">MSKAKIFKHSELTLKPSVTPTGTSSIARVINAEISRTMGGGIEYLENASIDWTVTYDEVLFIHEGTLTIELDDGRYECNPGDIVWLPNGTHLKYIATERAGYFYCLYPFDWAARQGTIEP</sequence>
<name>A0AB36R875_9HYPH</name>
<reference evidence="2" key="1">
    <citation type="submission" date="2017-08" db="EMBL/GenBank/DDBJ databases">
        <title>Mesorhizobium wenxinae sp. nov., a novel rhizobial species isolated from root nodules of chickpea (Cicer arietinum L.).</title>
        <authorList>
            <person name="Zhang J."/>
        </authorList>
    </citation>
    <scope>NUCLEOTIDE SEQUENCE [LARGE SCALE GENOMIC DNA]</scope>
    <source>
        <strain evidence="2">USDA 3392</strain>
    </source>
</reference>
<gene>
    <name evidence="1" type="ORF">CIT25_16405</name>
</gene>
<dbReference type="InterPro" id="IPR010424">
    <property type="entry name" value="EutQ"/>
</dbReference>
<dbReference type="InterPro" id="IPR011051">
    <property type="entry name" value="RmlC_Cupin_sf"/>
</dbReference>
<dbReference type="Proteomes" id="UP000216215">
    <property type="component" value="Unassembled WGS sequence"/>
</dbReference>
<evidence type="ECO:0000313" key="1">
    <source>
        <dbReference type="EMBL" id="PAQ00935.1"/>
    </source>
</evidence>
<organism evidence="1 2">
    <name type="scientific">Mesorhizobium mediterraneum</name>
    <dbReference type="NCBI Taxonomy" id="43617"/>
    <lineage>
        <taxon>Bacteria</taxon>
        <taxon>Pseudomonadati</taxon>
        <taxon>Pseudomonadota</taxon>
        <taxon>Alphaproteobacteria</taxon>
        <taxon>Hyphomicrobiales</taxon>
        <taxon>Phyllobacteriaceae</taxon>
        <taxon>Mesorhizobium</taxon>
    </lineage>
</organism>
<dbReference type="Gene3D" id="2.60.120.10">
    <property type="entry name" value="Jelly Rolls"/>
    <property type="match status" value="1"/>
</dbReference>
<protein>
    <recommendedName>
        <fullName evidence="3">Ethanolamine utilization protein EutQ</fullName>
    </recommendedName>
</protein>
<dbReference type="EMBL" id="NPKI01000018">
    <property type="protein sequence ID" value="PAQ00935.1"/>
    <property type="molecule type" value="Genomic_DNA"/>
</dbReference>
<dbReference type="RefSeq" id="WP_095485609.1">
    <property type="nucleotide sequence ID" value="NZ_CP088151.1"/>
</dbReference>